<evidence type="ECO:0000313" key="2">
    <source>
        <dbReference type="EMBL" id="SAL86262.1"/>
    </source>
</evidence>
<comment type="caution">
    <text evidence="2">The sequence shown here is derived from an EMBL/GenBank/DDBJ whole genome shotgun (WGS) entry which is preliminary data.</text>
</comment>
<accession>A0A158KYQ7</accession>
<dbReference type="EMBL" id="FCOM02000070">
    <property type="protein sequence ID" value="SAL86262.1"/>
    <property type="molecule type" value="Genomic_DNA"/>
</dbReference>
<dbReference type="AlphaFoldDB" id="A0A158KYQ7"/>
<protein>
    <submittedName>
        <fullName evidence="2">Uncharacterized protein</fullName>
    </submittedName>
</protein>
<dbReference type="RefSeq" id="WP_268811237.1">
    <property type="nucleotide sequence ID" value="NZ_FCOM02000070.1"/>
</dbReference>
<organism evidence="2 3">
    <name type="scientific">Caballeronia arvi</name>
    <dbReference type="NCBI Taxonomy" id="1777135"/>
    <lineage>
        <taxon>Bacteria</taxon>
        <taxon>Pseudomonadati</taxon>
        <taxon>Pseudomonadota</taxon>
        <taxon>Betaproteobacteria</taxon>
        <taxon>Burkholderiales</taxon>
        <taxon>Burkholderiaceae</taxon>
        <taxon>Caballeronia</taxon>
    </lineage>
</organism>
<keyword evidence="3" id="KW-1185">Reference proteome</keyword>
<evidence type="ECO:0000313" key="3">
    <source>
        <dbReference type="Proteomes" id="UP000055019"/>
    </source>
</evidence>
<feature type="region of interest" description="Disordered" evidence="1">
    <location>
        <begin position="1"/>
        <end position="23"/>
    </location>
</feature>
<dbReference type="Proteomes" id="UP000055019">
    <property type="component" value="Unassembled WGS sequence"/>
</dbReference>
<sequence length="40" mass="4288">MPLIQIEKIGESDPEPFAPDPVTPLDGVRVLGMARVTLGQ</sequence>
<name>A0A158KYQ7_9BURK</name>
<reference evidence="2" key="1">
    <citation type="submission" date="2016-01" db="EMBL/GenBank/DDBJ databases">
        <authorList>
            <person name="Peeters C."/>
        </authorList>
    </citation>
    <scope>NUCLEOTIDE SEQUENCE [LARGE SCALE GENOMIC DNA]</scope>
    <source>
        <strain evidence="2">LMG 29317</strain>
    </source>
</reference>
<proteinExistence type="predicted"/>
<gene>
    <name evidence="2" type="ORF">AWB74_07630</name>
</gene>
<evidence type="ECO:0000256" key="1">
    <source>
        <dbReference type="SAM" id="MobiDB-lite"/>
    </source>
</evidence>